<accession>A0ABT2TVY3</accession>
<keyword evidence="2" id="KW-1185">Reference proteome</keyword>
<protein>
    <submittedName>
        <fullName evidence="1">DUF3793 family protein</fullName>
    </submittedName>
</protein>
<organism evidence="1 2">
    <name type="scientific">Blautia ammoniilytica</name>
    <dbReference type="NCBI Taxonomy" id="2981782"/>
    <lineage>
        <taxon>Bacteria</taxon>
        <taxon>Bacillati</taxon>
        <taxon>Bacillota</taxon>
        <taxon>Clostridia</taxon>
        <taxon>Lachnospirales</taxon>
        <taxon>Lachnospiraceae</taxon>
        <taxon>Blautia</taxon>
    </lineage>
</organism>
<dbReference type="RefSeq" id="WP_262583003.1">
    <property type="nucleotide sequence ID" value="NZ_JAOQJL010000029.1"/>
</dbReference>
<proteinExistence type="predicted"/>
<dbReference type="Pfam" id="PF12672">
    <property type="entry name" value="DUF3793"/>
    <property type="match status" value="1"/>
</dbReference>
<dbReference type="Proteomes" id="UP001652409">
    <property type="component" value="Unassembled WGS sequence"/>
</dbReference>
<dbReference type="InterPro" id="IPR024523">
    <property type="entry name" value="DUF3793"/>
</dbReference>
<gene>
    <name evidence="1" type="ORF">OCV61_13430</name>
</gene>
<dbReference type="EMBL" id="JAOQJL010000029">
    <property type="protein sequence ID" value="MCU6766400.1"/>
    <property type="molecule type" value="Genomic_DNA"/>
</dbReference>
<comment type="caution">
    <text evidence="1">The sequence shown here is derived from an EMBL/GenBank/DDBJ whole genome shotgun (WGS) entry which is preliminary data.</text>
</comment>
<reference evidence="1 2" key="1">
    <citation type="journal article" date="2021" name="ISME Commun">
        <title>Automated analysis of genomic sequences facilitates high-throughput and comprehensive description of bacteria.</title>
        <authorList>
            <person name="Hitch T.C.A."/>
        </authorList>
    </citation>
    <scope>NUCLEOTIDE SEQUENCE [LARGE SCALE GENOMIC DNA]</scope>
    <source>
        <strain evidence="1 2">Sanger_23</strain>
    </source>
</reference>
<evidence type="ECO:0000313" key="1">
    <source>
        <dbReference type="EMBL" id="MCU6766400.1"/>
    </source>
</evidence>
<sequence length="189" mass="21614">MAENIERYLIEHCSPTLASVKAANLFNAVTEDDQELAEQVKQWNRLMNPKGVKLLVLRNHGRRALVYVYREKKLQEKLDESGVAGFLEKYGYTSTDAGYALNRLVERFSGQEGFPHEIGIFLDYPLGDVIGFIKNSGQNYKCAGCWKVYCNECETMKLFHKYRKCRDIYRSLWQNGRSVVQLTVAGASA</sequence>
<name>A0ABT2TVY3_9FIRM</name>
<evidence type="ECO:0000313" key="2">
    <source>
        <dbReference type="Proteomes" id="UP001652409"/>
    </source>
</evidence>